<keyword evidence="1" id="KW-0472">Membrane</keyword>
<feature type="non-terminal residue" evidence="2">
    <location>
        <position position="104"/>
    </location>
</feature>
<organism evidence="2 3">
    <name type="scientific">Symbiodinium pilosum</name>
    <name type="common">Dinoflagellate</name>
    <dbReference type="NCBI Taxonomy" id="2952"/>
    <lineage>
        <taxon>Eukaryota</taxon>
        <taxon>Sar</taxon>
        <taxon>Alveolata</taxon>
        <taxon>Dinophyceae</taxon>
        <taxon>Suessiales</taxon>
        <taxon>Symbiodiniaceae</taxon>
        <taxon>Symbiodinium</taxon>
    </lineage>
</organism>
<sequence length="104" mass="11098">CRAAGEAAGGKGRTSATASVMEIDSLATESISWIDSSSFSSILTTFNTRSWKCIVVVLAVLIIVLLIVGGYYYYTTTVQQPAVTTTTAEPTEILRHFAEAVVFA</sequence>
<dbReference type="Proteomes" id="UP000649617">
    <property type="component" value="Unassembled WGS sequence"/>
</dbReference>
<protein>
    <submittedName>
        <fullName evidence="2">Uncharacterized protein</fullName>
    </submittedName>
</protein>
<gene>
    <name evidence="2" type="ORF">SPIL2461_LOCUS3071</name>
</gene>
<proteinExistence type="predicted"/>
<keyword evidence="1" id="KW-0812">Transmembrane</keyword>
<reference evidence="2" key="1">
    <citation type="submission" date="2021-02" db="EMBL/GenBank/DDBJ databases">
        <authorList>
            <person name="Dougan E. K."/>
            <person name="Rhodes N."/>
            <person name="Thang M."/>
            <person name="Chan C."/>
        </authorList>
    </citation>
    <scope>NUCLEOTIDE SEQUENCE</scope>
</reference>
<dbReference type="AlphaFoldDB" id="A0A812KBD1"/>
<feature type="transmembrane region" description="Helical" evidence="1">
    <location>
        <begin position="53"/>
        <end position="74"/>
    </location>
</feature>
<evidence type="ECO:0000313" key="3">
    <source>
        <dbReference type="Proteomes" id="UP000649617"/>
    </source>
</evidence>
<keyword evidence="1" id="KW-1133">Transmembrane helix</keyword>
<evidence type="ECO:0000313" key="2">
    <source>
        <dbReference type="EMBL" id="CAE7223969.1"/>
    </source>
</evidence>
<accession>A0A812KBD1</accession>
<name>A0A812KBD1_SYMPI</name>
<dbReference type="EMBL" id="CAJNIZ010003603">
    <property type="protein sequence ID" value="CAE7223969.1"/>
    <property type="molecule type" value="Genomic_DNA"/>
</dbReference>
<comment type="caution">
    <text evidence="2">The sequence shown here is derived from an EMBL/GenBank/DDBJ whole genome shotgun (WGS) entry which is preliminary data.</text>
</comment>
<evidence type="ECO:0000256" key="1">
    <source>
        <dbReference type="SAM" id="Phobius"/>
    </source>
</evidence>
<keyword evidence="3" id="KW-1185">Reference proteome</keyword>